<name>A0A160TQT3_9ZZZZ</name>
<dbReference type="PANTHER" id="PTHR15108">
    <property type="entry name" value="N-ACYLGLUCOSAMINE-2-EPIMERASE"/>
    <property type="match status" value="1"/>
</dbReference>
<gene>
    <name evidence="3" type="ORF">MGWOODY_Smn3610</name>
</gene>
<dbReference type="InterPro" id="IPR012341">
    <property type="entry name" value="6hp_glycosidase-like_sf"/>
</dbReference>
<dbReference type="SUPFAM" id="SSF48208">
    <property type="entry name" value="Six-hairpin glycosidases"/>
    <property type="match status" value="1"/>
</dbReference>
<dbReference type="InterPro" id="IPR010819">
    <property type="entry name" value="AGE/CE"/>
</dbReference>
<dbReference type="EMBL" id="CZQE01000409">
    <property type="protein sequence ID" value="CUS46897.1"/>
    <property type="molecule type" value="Genomic_DNA"/>
</dbReference>
<accession>A0A160TQT3</accession>
<dbReference type="GO" id="GO:0005975">
    <property type="term" value="P:carbohydrate metabolic process"/>
    <property type="evidence" value="ECO:0007669"/>
    <property type="project" value="InterPro"/>
</dbReference>
<organism evidence="3">
    <name type="scientific">hydrothermal vent metagenome</name>
    <dbReference type="NCBI Taxonomy" id="652676"/>
    <lineage>
        <taxon>unclassified sequences</taxon>
        <taxon>metagenomes</taxon>
        <taxon>ecological metagenomes</taxon>
    </lineage>
</organism>
<protein>
    <submittedName>
        <fullName evidence="3">Mannose-6-phosphate isomerase</fullName>
        <ecNumber evidence="3">5.3.1.8</ecNumber>
    </submittedName>
</protein>
<proteinExistence type="inferred from homology"/>
<comment type="similarity">
    <text evidence="1">Belongs to the N-acylglucosamine 2-epimerase family.</text>
</comment>
<reference evidence="3" key="1">
    <citation type="submission" date="2015-10" db="EMBL/GenBank/DDBJ databases">
        <authorList>
            <person name="Gilbert D.G."/>
        </authorList>
    </citation>
    <scope>NUCLEOTIDE SEQUENCE</scope>
</reference>
<evidence type="ECO:0000313" key="3">
    <source>
        <dbReference type="EMBL" id="CUS46897.1"/>
    </source>
</evidence>
<dbReference type="Pfam" id="PF07221">
    <property type="entry name" value="GlcNAc_2-epim"/>
    <property type="match status" value="1"/>
</dbReference>
<evidence type="ECO:0000256" key="2">
    <source>
        <dbReference type="ARBA" id="ARBA00023235"/>
    </source>
</evidence>
<dbReference type="InterPro" id="IPR008928">
    <property type="entry name" value="6-hairpin_glycosidase_sf"/>
</dbReference>
<dbReference type="AlphaFoldDB" id="A0A160TQT3"/>
<sequence length="339" mass="37191">MFAHAAIGGTSGAHEAASHGVDFLKSNCLRTDRQLASRLATSGAMLDATADLYDIAFGLFALAWWHKLSGDTQAVEIAEASLTHLLDTMRSPSGRGFLAREGDTGPHQQNPHMHLFEAAIFLSAFTDSRKARTLAGELFDLAKNSLFDPATGTLPEFFDAEWRPDARSGAIRVEPGHHYEWVWLLCRYGELTDEPEAFAIADRLFAFAQAHGHDPATGLIRDAVDPTGRVLAPDLRIWPNTEYLKAQVAMRERLGEGPGFDDTALAANLARIFRHFLTPQASGPAARLPSGLWIDHLEHPTLNPRCDHVPASTTYHIMFGFTEVLRYAAGHGPFSGNPW</sequence>
<evidence type="ECO:0000256" key="1">
    <source>
        <dbReference type="ARBA" id="ARBA00008558"/>
    </source>
</evidence>
<dbReference type="EC" id="5.3.1.8" evidence="3"/>
<dbReference type="Gene3D" id="1.50.10.10">
    <property type="match status" value="1"/>
</dbReference>
<dbReference type="GO" id="GO:0004476">
    <property type="term" value="F:mannose-6-phosphate isomerase activity"/>
    <property type="evidence" value="ECO:0007669"/>
    <property type="project" value="UniProtKB-EC"/>
</dbReference>
<keyword evidence="2 3" id="KW-0413">Isomerase</keyword>